<protein>
    <submittedName>
        <fullName evidence="2">Uncharacterized protein</fullName>
    </submittedName>
</protein>
<feature type="compositionally biased region" description="Acidic residues" evidence="1">
    <location>
        <begin position="189"/>
        <end position="202"/>
    </location>
</feature>
<dbReference type="EMBL" id="JAWJWE010000003">
    <property type="protein sequence ID" value="KAK6639862.1"/>
    <property type="molecule type" value="Genomic_DNA"/>
</dbReference>
<comment type="caution">
    <text evidence="2">The sequence shown here is derived from an EMBL/GenBank/DDBJ whole genome shotgun (WGS) entry which is preliminary data.</text>
</comment>
<feature type="compositionally biased region" description="Acidic residues" evidence="1">
    <location>
        <begin position="10"/>
        <end position="21"/>
    </location>
</feature>
<gene>
    <name evidence="2" type="ORF">RUM43_008137</name>
</gene>
<feature type="region of interest" description="Disordered" evidence="1">
    <location>
        <begin position="176"/>
        <end position="203"/>
    </location>
</feature>
<proteinExistence type="predicted"/>
<name>A0AAN8PYE7_POLSC</name>
<dbReference type="Gene3D" id="2.60.120.970">
    <property type="match status" value="1"/>
</dbReference>
<evidence type="ECO:0000256" key="1">
    <source>
        <dbReference type="SAM" id="MobiDB-lite"/>
    </source>
</evidence>
<dbReference type="Proteomes" id="UP001372834">
    <property type="component" value="Unassembled WGS sequence"/>
</dbReference>
<reference evidence="2 3" key="1">
    <citation type="submission" date="2023-10" db="EMBL/GenBank/DDBJ databases">
        <title>Genomes of two closely related lineages of the louse Polyplax serrata with different host specificities.</title>
        <authorList>
            <person name="Martinu J."/>
            <person name="Tarabai H."/>
            <person name="Stefka J."/>
            <person name="Hypsa V."/>
        </authorList>
    </citation>
    <scope>NUCLEOTIDE SEQUENCE [LARGE SCALE GENOMIC DNA]</scope>
    <source>
        <strain evidence="2">HR10_N</strain>
    </source>
</reference>
<evidence type="ECO:0000313" key="2">
    <source>
        <dbReference type="EMBL" id="KAK6639862.1"/>
    </source>
</evidence>
<organism evidence="2 3">
    <name type="scientific">Polyplax serrata</name>
    <name type="common">Common mouse louse</name>
    <dbReference type="NCBI Taxonomy" id="468196"/>
    <lineage>
        <taxon>Eukaryota</taxon>
        <taxon>Metazoa</taxon>
        <taxon>Ecdysozoa</taxon>
        <taxon>Arthropoda</taxon>
        <taxon>Hexapoda</taxon>
        <taxon>Insecta</taxon>
        <taxon>Pterygota</taxon>
        <taxon>Neoptera</taxon>
        <taxon>Paraneoptera</taxon>
        <taxon>Psocodea</taxon>
        <taxon>Troctomorpha</taxon>
        <taxon>Phthiraptera</taxon>
        <taxon>Anoplura</taxon>
        <taxon>Polyplacidae</taxon>
        <taxon>Polyplax</taxon>
    </lineage>
</organism>
<dbReference type="AlphaFoldDB" id="A0AAN8PYE7"/>
<evidence type="ECO:0000313" key="3">
    <source>
        <dbReference type="Proteomes" id="UP001372834"/>
    </source>
</evidence>
<feature type="compositionally biased region" description="Basic and acidic residues" evidence="1">
    <location>
        <begin position="22"/>
        <end position="32"/>
    </location>
</feature>
<sequence length="267" mass="30971">MKIKKKKMEAEEEDDDDEDVEELKKMERRQTKTELSGVRAHKAETEGDDPAETDRKEQGRQNVEVERRNETKKVRGNERKISHEDTNNIVHREMPRMPRLPYGSLDLSESICPTCYFERNSDEIRLEAIKLQILSKLGLKEKPSITLPVPREVLIETLSRAGDYPVNGGDLLSENAQDAAEESKKEKEAEVDEGPIESEPDDFYGRTSEIITFAQPDRDQQEVSEGCTEAPQKFQKQFFDRKHKTYMLFDKFISIYRDRKQSATTVR</sequence>
<feature type="region of interest" description="Disordered" evidence="1">
    <location>
        <begin position="1"/>
        <end position="80"/>
    </location>
</feature>
<feature type="compositionally biased region" description="Basic and acidic residues" evidence="1">
    <location>
        <begin position="52"/>
        <end position="80"/>
    </location>
</feature>
<accession>A0AAN8PYE7</accession>